<comment type="caution">
    <text evidence="2">The sequence shown here is derived from an EMBL/GenBank/DDBJ whole genome shotgun (WGS) entry which is preliminary data.</text>
</comment>
<dbReference type="AlphaFoldDB" id="A0ABD5PKK1"/>
<accession>A0ABD5PKK1</accession>
<evidence type="ECO:0000313" key="2">
    <source>
        <dbReference type="EMBL" id="MFC4541084.1"/>
    </source>
</evidence>
<dbReference type="RefSeq" id="WP_250139230.1">
    <property type="nucleotide sequence ID" value="NZ_JALIQP010000001.1"/>
</dbReference>
<proteinExistence type="predicted"/>
<feature type="compositionally biased region" description="Basic and acidic residues" evidence="1">
    <location>
        <begin position="10"/>
        <end position="24"/>
    </location>
</feature>
<name>A0ABD5PKK1_9EURY</name>
<reference evidence="2 3" key="1">
    <citation type="journal article" date="2019" name="Int. J. Syst. Evol. Microbiol.">
        <title>The Global Catalogue of Microorganisms (GCM) 10K type strain sequencing project: providing services to taxonomists for standard genome sequencing and annotation.</title>
        <authorList>
            <consortium name="The Broad Institute Genomics Platform"/>
            <consortium name="The Broad Institute Genome Sequencing Center for Infectious Disease"/>
            <person name="Wu L."/>
            <person name="Ma J."/>
        </authorList>
    </citation>
    <scope>NUCLEOTIDE SEQUENCE [LARGE SCALE GENOMIC DNA]</scope>
    <source>
        <strain evidence="2 3">WLHS5</strain>
    </source>
</reference>
<dbReference type="Proteomes" id="UP001595898">
    <property type="component" value="Unassembled WGS sequence"/>
</dbReference>
<gene>
    <name evidence="2" type="ORF">ACFO5R_03965</name>
</gene>
<feature type="region of interest" description="Disordered" evidence="1">
    <location>
        <begin position="1"/>
        <end position="25"/>
    </location>
</feature>
<evidence type="ECO:0000313" key="3">
    <source>
        <dbReference type="Proteomes" id="UP001595898"/>
    </source>
</evidence>
<evidence type="ECO:0000256" key="1">
    <source>
        <dbReference type="SAM" id="MobiDB-lite"/>
    </source>
</evidence>
<organism evidence="2 3">
    <name type="scientific">Halosolutus amylolyticus</name>
    <dbReference type="NCBI Taxonomy" id="2932267"/>
    <lineage>
        <taxon>Archaea</taxon>
        <taxon>Methanobacteriati</taxon>
        <taxon>Methanobacteriota</taxon>
        <taxon>Stenosarchaea group</taxon>
        <taxon>Halobacteria</taxon>
        <taxon>Halobacteriales</taxon>
        <taxon>Natrialbaceae</taxon>
        <taxon>Halosolutus</taxon>
    </lineage>
</organism>
<dbReference type="EMBL" id="JBHSFA010000002">
    <property type="protein sequence ID" value="MFC4541084.1"/>
    <property type="molecule type" value="Genomic_DNA"/>
</dbReference>
<protein>
    <submittedName>
        <fullName evidence="2">Uncharacterized protein</fullName>
    </submittedName>
</protein>
<sequence>MDGVLNEATNEVHKHEAGESDFRTRCGSAAHVSHDSLRLISIERATRESAASRCSQCFGDGTQP</sequence>
<keyword evidence="3" id="KW-1185">Reference proteome</keyword>